<evidence type="ECO:0000313" key="2">
    <source>
        <dbReference type="EMBL" id="PAF18961.1"/>
    </source>
</evidence>
<dbReference type="Proteomes" id="UP000216133">
    <property type="component" value="Unassembled WGS sequence"/>
</dbReference>
<feature type="domain" description="DNA2/NAM7 helicase-like C-terminal" evidence="1">
    <location>
        <begin position="38"/>
        <end position="96"/>
    </location>
</feature>
<dbReference type="InterPro" id="IPR041679">
    <property type="entry name" value="DNA2/NAM7-like_C"/>
</dbReference>
<dbReference type="InterPro" id="IPR027417">
    <property type="entry name" value="P-loop_NTPase"/>
</dbReference>
<evidence type="ECO:0000259" key="1">
    <source>
        <dbReference type="Pfam" id="PF13087"/>
    </source>
</evidence>
<feature type="non-terminal residue" evidence="2">
    <location>
        <position position="1"/>
    </location>
</feature>
<organism evidence="2 3">
    <name type="scientific">Shouchella clausii</name>
    <name type="common">Alkalihalobacillus clausii</name>
    <dbReference type="NCBI Taxonomy" id="79880"/>
    <lineage>
        <taxon>Bacteria</taxon>
        <taxon>Bacillati</taxon>
        <taxon>Bacillota</taxon>
        <taxon>Bacilli</taxon>
        <taxon>Bacillales</taxon>
        <taxon>Bacillaceae</taxon>
        <taxon>Shouchella</taxon>
    </lineage>
</organism>
<feature type="non-terminal residue" evidence="2">
    <location>
        <position position="100"/>
    </location>
</feature>
<sequence>LPPIAASKHKLSEKWLREDIFHHSGVSDAVKDGHLHPHLFLLKEQRRMHPDISAFSNKHIYHSLVGDHPDVMASRAPIAACTPFPGNASILINTNGSGDY</sequence>
<dbReference type="Pfam" id="PF13087">
    <property type="entry name" value="AAA_12"/>
    <property type="match status" value="1"/>
</dbReference>
<accession>A0A268RH97</accession>
<evidence type="ECO:0000313" key="3">
    <source>
        <dbReference type="Proteomes" id="UP000216133"/>
    </source>
</evidence>
<proteinExistence type="predicted"/>
<gene>
    <name evidence="2" type="ORF">CHH61_23530</name>
</gene>
<dbReference type="Gene3D" id="3.40.50.300">
    <property type="entry name" value="P-loop containing nucleotide triphosphate hydrolases"/>
    <property type="match status" value="1"/>
</dbReference>
<dbReference type="RefSeq" id="WP_217988901.1">
    <property type="nucleotide sequence ID" value="NZ_NPBS01000360.1"/>
</dbReference>
<reference evidence="2 3" key="1">
    <citation type="submission" date="2017-07" db="EMBL/GenBank/DDBJ databases">
        <title>Isolation and whole genome analysis of endospore-forming bacteria from heroin.</title>
        <authorList>
            <person name="Kalinowski J."/>
            <person name="Ahrens B."/>
            <person name="Al-Dilaimi A."/>
            <person name="Winkler A."/>
            <person name="Wibberg D."/>
            <person name="Schleenbecker U."/>
            <person name="Ruckert C."/>
            <person name="Wolfel R."/>
            <person name="Grass G."/>
        </authorList>
    </citation>
    <scope>NUCLEOTIDE SEQUENCE [LARGE SCALE GENOMIC DNA]</scope>
    <source>
        <strain evidence="2 3">7523-2</strain>
    </source>
</reference>
<comment type="caution">
    <text evidence="2">The sequence shown here is derived from an EMBL/GenBank/DDBJ whole genome shotgun (WGS) entry which is preliminary data.</text>
</comment>
<dbReference type="AlphaFoldDB" id="A0A268RH97"/>
<dbReference type="EMBL" id="NPBS01000360">
    <property type="protein sequence ID" value="PAF18961.1"/>
    <property type="molecule type" value="Genomic_DNA"/>
</dbReference>
<protein>
    <recommendedName>
        <fullName evidence="1">DNA2/NAM7 helicase-like C-terminal domain-containing protein</fullName>
    </recommendedName>
</protein>
<name>A0A268RH97_SHOCL</name>